<comment type="caution">
    <text evidence="4">The sequence shown here is derived from an EMBL/GenBank/DDBJ whole genome shotgun (WGS) entry which is preliminary data.</text>
</comment>
<dbReference type="InterPro" id="IPR011993">
    <property type="entry name" value="PH-like_dom_sf"/>
</dbReference>
<dbReference type="SUPFAM" id="SSF49562">
    <property type="entry name" value="C2 domain (Calcium/lipid-binding domain, CaLB)"/>
    <property type="match status" value="1"/>
</dbReference>
<dbReference type="PROSITE" id="PS50003">
    <property type="entry name" value="PH_DOMAIN"/>
    <property type="match status" value="1"/>
</dbReference>
<accession>A0A7I8VGD4</accession>
<dbReference type="Pfam" id="PF00169">
    <property type="entry name" value="PH"/>
    <property type="match status" value="1"/>
</dbReference>
<evidence type="ECO:0000259" key="3">
    <source>
        <dbReference type="PROSITE" id="PS50003"/>
    </source>
</evidence>
<dbReference type="AlphaFoldDB" id="A0A7I8VGD4"/>
<gene>
    <name evidence="4" type="ORF">DGYR_LOCUS4112</name>
</gene>
<dbReference type="SMART" id="SM00233">
    <property type="entry name" value="PH"/>
    <property type="match status" value="1"/>
</dbReference>
<dbReference type="SUPFAM" id="SSF50729">
    <property type="entry name" value="PH domain-like"/>
    <property type="match status" value="1"/>
</dbReference>
<dbReference type="EMBL" id="CAJFCJ010000006">
    <property type="protein sequence ID" value="CAD5115361.1"/>
    <property type="molecule type" value="Genomic_DNA"/>
</dbReference>
<evidence type="ECO:0000313" key="4">
    <source>
        <dbReference type="EMBL" id="CAD5115361.1"/>
    </source>
</evidence>
<dbReference type="GO" id="GO:0005737">
    <property type="term" value="C:cytoplasm"/>
    <property type="evidence" value="ECO:0007669"/>
    <property type="project" value="TreeGrafter"/>
</dbReference>
<protein>
    <submittedName>
        <fullName evidence="4">DgyrCDS4340</fullName>
    </submittedName>
</protein>
<sequence length="795" mass="92611">MSLRFNDQHMQNYAKTDSNVDMEGILYIAEKKWIGKGENKVKRYFKLKGNLLFYFKNENPDSEPLGLFVLENYYIELDNDEASEYYAFVIKFSYGSMLETVKLFTRISKERDEWMNRLLQAGCEYLSLQIEDAESRLEQFNPNMESSLPGSKIYNLRVKCENLPHKFSEFPSTYLTIMALDGCWKFVGRTETVEKSISPVYRKPIAIPEIPFENMLKFTIYSVREEFQEVKVEISFALLSLDEIDKDFREFSMDCSTDFHWEDNKTKLFVAMSKIGENNEGKVEASCDYSNFQISNEVIYANPICETFDFESVTATDFMYESRLTFNLPALYLKRLISKENGCLEYLKRIDKVVSFVLDCIMSSVSCYEQEVTKYEKEKSFFKKSTAKADSNKAFAPVNLHLERLMVRENNHTEFYDIWTTGAFTAYSIGYENGGLLRLIENFKKTSEGQELFKIHKRYLLSKKPINSQISTTNSNDAFTPSVYELLTNTVEQLNRIRRRRDIVFSQALTAAVSAIYSCLVLNPNRKEIIKETGFILYFESFLTCFGEEKSMLEDFIPALEDLERCHIVIEKGQKIHYDIEINDDFGGNLLILNSLGRVGVVIRFYLAGDLWENWKELSDKLIPLTVIFFTLGINEKAKIATNTQLQRDCNEITRKKLDTFYNTYKGIFPEKLYDLLRHLHYCMVSEDESKLIKMFYYGSQITRLLKGLHFVSCKSGKDRTSMRVTLIQAEILKEIHSVSDDFQSILNCLRERGCRRNNTEKNTGVAKYAFNLIQVHFLPDLYQPPRGTYKSLET</sequence>
<dbReference type="InterPro" id="IPR039034">
    <property type="entry name" value="INPP4"/>
</dbReference>
<keyword evidence="2" id="KW-0443">Lipid metabolism</keyword>
<dbReference type="OrthoDB" id="159395at2759"/>
<evidence type="ECO:0000256" key="1">
    <source>
        <dbReference type="ARBA" id="ARBA00022801"/>
    </source>
</evidence>
<dbReference type="InterPro" id="IPR035892">
    <property type="entry name" value="C2_domain_sf"/>
</dbReference>
<dbReference type="Gene3D" id="2.30.29.30">
    <property type="entry name" value="Pleckstrin-homology domain (PH domain)/Phosphotyrosine-binding domain (PTB)"/>
    <property type="match status" value="1"/>
</dbReference>
<evidence type="ECO:0000256" key="2">
    <source>
        <dbReference type="ARBA" id="ARBA00023098"/>
    </source>
</evidence>
<dbReference type="Proteomes" id="UP000549394">
    <property type="component" value="Unassembled WGS sequence"/>
</dbReference>
<dbReference type="GO" id="GO:0016316">
    <property type="term" value="F:phosphatidylinositol-3,4-bisphosphate 4-phosphatase activity"/>
    <property type="evidence" value="ECO:0007669"/>
    <property type="project" value="InterPro"/>
</dbReference>
<reference evidence="4 5" key="1">
    <citation type="submission" date="2020-08" db="EMBL/GenBank/DDBJ databases">
        <authorList>
            <person name="Hejnol A."/>
        </authorList>
    </citation>
    <scope>NUCLEOTIDE SEQUENCE [LARGE SCALE GENOMIC DNA]</scope>
</reference>
<keyword evidence="5" id="KW-1185">Reference proteome</keyword>
<organism evidence="4 5">
    <name type="scientific">Dimorphilus gyrociliatus</name>
    <dbReference type="NCBI Taxonomy" id="2664684"/>
    <lineage>
        <taxon>Eukaryota</taxon>
        <taxon>Metazoa</taxon>
        <taxon>Spiralia</taxon>
        <taxon>Lophotrochozoa</taxon>
        <taxon>Annelida</taxon>
        <taxon>Polychaeta</taxon>
        <taxon>Polychaeta incertae sedis</taxon>
        <taxon>Dinophilidae</taxon>
        <taxon>Dimorphilus</taxon>
    </lineage>
</organism>
<evidence type="ECO:0000313" key="5">
    <source>
        <dbReference type="Proteomes" id="UP000549394"/>
    </source>
</evidence>
<proteinExistence type="predicted"/>
<name>A0A7I8VGD4_9ANNE</name>
<keyword evidence="1" id="KW-0378">Hydrolase</keyword>
<dbReference type="InterPro" id="IPR001849">
    <property type="entry name" value="PH_domain"/>
</dbReference>
<feature type="domain" description="PH" evidence="3">
    <location>
        <begin position="19"/>
        <end position="123"/>
    </location>
</feature>
<dbReference type="PANTHER" id="PTHR12187:SF11">
    <property type="entry name" value="PHOSPHATIDYLINOSITOL-3,4-BISPHOSPHATE 4-PHOSPHATASE"/>
    <property type="match status" value="1"/>
</dbReference>
<dbReference type="PANTHER" id="PTHR12187">
    <property type="entry name" value="AGAP000124-PA"/>
    <property type="match status" value="1"/>
</dbReference>